<feature type="non-terminal residue" evidence="2">
    <location>
        <position position="281"/>
    </location>
</feature>
<feature type="transmembrane region" description="Helical" evidence="1">
    <location>
        <begin position="42"/>
        <end position="62"/>
    </location>
</feature>
<dbReference type="AlphaFoldDB" id="A0A7X1YE26"/>
<evidence type="ECO:0000256" key="1">
    <source>
        <dbReference type="SAM" id="Phobius"/>
    </source>
</evidence>
<evidence type="ECO:0000313" key="3">
    <source>
        <dbReference type="Proteomes" id="UP000470186"/>
    </source>
</evidence>
<comment type="caution">
    <text evidence="2">The sequence shown here is derived from an EMBL/GenBank/DDBJ whole genome shotgun (WGS) entry which is preliminary data.</text>
</comment>
<dbReference type="Proteomes" id="UP000470186">
    <property type="component" value="Unassembled WGS sequence"/>
</dbReference>
<organism evidence="2 3">
    <name type="scientific">Pseudomonas helleri</name>
    <dbReference type="NCBI Taxonomy" id="1608996"/>
    <lineage>
        <taxon>Bacteria</taxon>
        <taxon>Pseudomonadati</taxon>
        <taxon>Pseudomonadota</taxon>
        <taxon>Gammaproteobacteria</taxon>
        <taxon>Pseudomonadales</taxon>
        <taxon>Pseudomonadaceae</taxon>
        <taxon>Pseudomonas</taxon>
    </lineage>
</organism>
<keyword evidence="1" id="KW-0472">Membrane</keyword>
<gene>
    <name evidence="2" type="ORF">GHO30_29275</name>
</gene>
<reference evidence="2 3" key="1">
    <citation type="submission" date="2019-10" db="EMBL/GenBank/DDBJ databases">
        <title>Evaluation of single-gene subtyping targets for Pseudomonas.</title>
        <authorList>
            <person name="Reichler S.J."/>
            <person name="Orsi R.H."/>
            <person name="Wiedmann M."/>
            <person name="Martin N.H."/>
            <person name="Murphy S.I."/>
        </authorList>
    </citation>
    <scope>NUCLEOTIDE SEQUENCE [LARGE SCALE GENOMIC DNA]</scope>
    <source>
        <strain evidence="2 3">FSL R10-2107</strain>
    </source>
</reference>
<accession>A0A7X1YE26</accession>
<dbReference type="EMBL" id="WIVX01000343">
    <property type="protein sequence ID" value="MQU35395.1"/>
    <property type="molecule type" value="Genomic_DNA"/>
</dbReference>
<name>A0A7X1YE26_9PSED</name>
<protein>
    <submittedName>
        <fullName evidence="2">Uncharacterized protein</fullName>
    </submittedName>
</protein>
<proteinExistence type="predicted"/>
<keyword evidence="3" id="KW-1185">Reference proteome</keyword>
<evidence type="ECO:0000313" key="2">
    <source>
        <dbReference type="EMBL" id="MQU35395.1"/>
    </source>
</evidence>
<keyword evidence="1" id="KW-0812">Transmembrane</keyword>
<keyword evidence="1" id="KW-1133">Transmembrane helix</keyword>
<sequence length="281" mass="31752">MIKSKIRVNNPLTVIAIFSMLTEASAAVSLPYIDRENQKIYVWFLIVFPSILITLFFLTLNFNNKTLYTPMDYPKVNARATPEPAEPEGRITRAGPVEAPGSPACQAAPLLSKPGIKFISYSPKNFIFLPQGHRDYDSTLEKITHKKLDSIHEEQQLTQDEEGPSSLYLIDFSHPSLRLNNDHTLGDILQTYYEMAHPKKECLHKNDILLLLTSSSLTSQWSHQQRLELDTNISSHLGDAMVITYNTQTRQLNTLSWAVAGAECNTVIELKPEHHAASPWH</sequence>